<dbReference type="HOGENOM" id="CLU_720348_0_0_1"/>
<feature type="transmembrane region" description="Helical" evidence="1">
    <location>
        <begin position="264"/>
        <end position="282"/>
    </location>
</feature>
<keyword evidence="1" id="KW-0812">Transmembrane</keyword>
<dbReference type="GeneID" id="16992249"/>
<reference evidence="2 3" key="1">
    <citation type="journal article" date="2004" name="Nature">
        <title>Genome sequence of the ultrasmall unicellular red alga Cyanidioschyzon merolae 10D.</title>
        <authorList>
            <person name="Matsuzaki M."/>
            <person name="Misumi O."/>
            <person name="Shin-i T."/>
            <person name="Maruyama S."/>
            <person name="Takahara M."/>
            <person name="Miyagishima S."/>
            <person name="Mori T."/>
            <person name="Nishida K."/>
            <person name="Yagisawa F."/>
            <person name="Nishida K."/>
            <person name="Yoshida Y."/>
            <person name="Nishimura Y."/>
            <person name="Nakao S."/>
            <person name="Kobayashi T."/>
            <person name="Momoyama Y."/>
            <person name="Higashiyama T."/>
            <person name="Minoda A."/>
            <person name="Sano M."/>
            <person name="Nomoto H."/>
            <person name="Oishi K."/>
            <person name="Hayashi H."/>
            <person name="Ohta F."/>
            <person name="Nishizaka S."/>
            <person name="Haga S."/>
            <person name="Miura S."/>
            <person name="Morishita T."/>
            <person name="Kabeya Y."/>
            <person name="Terasawa K."/>
            <person name="Suzuki Y."/>
            <person name="Ishii Y."/>
            <person name="Asakawa S."/>
            <person name="Takano H."/>
            <person name="Ohta N."/>
            <person name="Kuroiwa H."/>
            <person name="Tanaka K."/>
            <person name="Shimizu N."/>
            <person name="Sugano S."/>
            <person name="Sato N."/>
            <person name="Nozaki H."/>
            <person name="Ogasawara N."/>
            <person name="Kohara Y."/>
            <person name="Kuroiwa T."/>
        </authorList>
    </citation>
    <scope>NUCLEOTIDE SEQUENCE [LARGE SCALE GENOMIC DNA]</scope>
    <source>
        <strain evidence="2 3">10D</strain>
    </source>
</reference>
<gene>
    <name evidence="2" type="ORF">CYME_CMB039C</name>
</gene>
<evidence type="ECO:0000313" key="2">
    <source>
        <dbReference type="EMBL" id="BAM78861.1"/>
    </source>
</evidence>
<reference evidence="2 3" key="2">
    <citation type="journal article" date="2007" name="BMC Biol.">
        <title>A 100%-complete sequence reveals unusually simple genomic features in the hot-spring red alga Cyanidioschyzon merolae.</title>
        <authorList>
            <person name="Nozaki H."/>
            <person name="Takano H."/>
            <person name="Misumi O."/>
            <person name="Terasawa K."/>
            <person name="Matsuzaki M."/>
            <person name="Maruyama S."/>
            <person name="Nishida K."/>
            <person name="Yagisawa F."/>
            <person name="Yoshida Y."/>
            <person name="Fujiwara T."/>
            <person name="Takio S."/>
            <person name="Tamura K."/>
            <person name="Chung S.J."/>
            <person name="Nakamura S."/>
            <person name="Kuroiwa H."/>
            <person name="Tanaka K."/>
            <person name="Sato N."/>
            <person name="Kuroiwa T."/>
        </authorList>
    </citation>
    <scope>NUCLEOTIDE SEQUENCE [LARGE SCALE GENOMIC DNA]</scope>
    <source>
        <strain evidence="2 3">10D</strain>
    </source>
</reference>
<feature type="transmembrane region" description="Helical" evidence="1">
    <location>
        <begin position="94"/>
        <end position="113"/>
    </location>
</feature>
<feature type="transmembrane region" description="Helical" evidence="1">
    <location>
        <begin position="311"/>
        <end position="329"/>
    </location>
</feature>
<dbReference type="Proteomes" id="UP000007014">
    <property type="component" value="Chromosome 2"/>
</dbReference>
<protein>
    <submittedName>
        <fullName evidence="2">Uncharacterized protein</fullName>
    </submittedName>
</protein>
<accession>M1UNB0</accession>
<name>M1UNB0_CYAM1</name>
<keyword evidence="3" id="KW-1185">Reference proteome</keyword>
<dbReference type="PANTHER" id="PTHR36367:SF2">
    <property type="entry name" value="TRANSMEMBRANE PROTEIN"/>
    <property type="match status" value="1"/>
</dbReference>
<keyword evidence="1" id="KW-1133">Transmembrane helix</keyword>
<dbReference type="OMA" id="KSKHTVW"/>
<dbReference type="AlphaFoldDB" id="M1UNB0"/>
<sequence>MLLFLGSGCSHVTRRTLSLCLSSRNRSVVCSAASRRGSVHAKLTVAYPFINCAHRLFSQGKPFAVYALKRTASATTSRLHQLVMKQAKPTHRKALIFVCWLVYVGVVLCSDLLPGSSVFRIDSETIHEALDLSMNFFFILPLLSPSQAPVLHPVLESTFQIVVCWALLFIGFLSDDISRHCRTAQKQVQKQILPMWVFLVGSALLTNVFYLPYLVLRQNPSSLATIVDTDSSEHSLRPFTSTKKTVAARHSEADMLLRIAESRGLPLILCVVALFAMLWAFAGRPEYPAAPPFTLERFQLYWQAFLQKDRLAVSFPIDMLVFALFQAELVPDDMRRRGLNPQSQKGTRMLGVARWIPFFGVAWYLWTRPRLCDFSANAETEQAH</sequence>
<evidence type="ECO:0000256" key="1">
    <source>
        <dbReference type="SAM" id="Phobius"/>
    </source>
</evidence>
<organism evidence="2 3">
    <name type="scientific">Cyanidioschyzon merolae (strain NIES-3377 / 10D)</name>
    <name type="common">Unicellular red alga</name>
    <dbReference type="NCBI Taxonomy" id="280699"/>
    <lineage>
        <taxon>Eukaryota</taxon>
        <taxon>Rhodophyta</taxon>
        <taxon>Bangiophyceae</taxon>
        <taxon>Cyanidiales</taxon>
        <taxon>Cyanidiaceae</taxon>
        <taxon>Cyanidioschyzon</taxon>
    </lineage>
</organism>
<evidence type="ECO:0000313" key="3">
    <source>
        <dbReference type="Proteomes" id="UP000007014"/>
    </source>
</evidence>
<proteinExistence type="predicted"/>
<dbReference type="eggNOG" id="ENOG502QR51">
    <property type="taxonomic scope" value="Eukaryota"/>
</dbReference>
<dbReference type="EMBL" id="AP006484">
    <property type="protein sequence ID" value="BAM78861.1"/>
    <property type="molecule type" value="Genomic_DNA"/>
</dbReference>
<dbReference type="STRING" id="280699.M1UNB0"/>
<dbReference type="Gramene" id="CMB039CT">
    <property type="protein sequence ID" value="CMB039CT"/>
    <property type="gene ID" value="CMB039C"/>
</dbReference>
<dbReference type="RefSeq" id="XP_005535147.1">
    <property type="nucleotide sequence ID" value="XM_005535090.1"/>
</dbReference>
<feature type="transmembrane region" description="Helical" evidence="1">
    <location>
        <begin position="193"/>
        <end position="216"/>
    </location>
</feature>
<feature type="transmembrane region" description="Helical" evidence="1">
    <location>
        <begin position="349"/>
        <end position="366"/>
    </location>
</feature>
<dbReference type="OrthoDB" id="201750at2759"/>
<keyword evidence="1" id="KW-0472">Membrane</keyword>
<feature type="transmembrane region" description="Helical" evidence="1">
    <location>
        <begin position="150"/>
        <end position="173"/>
    </location>
</feature>
<dbReference type="KEGG" id="cme:CYME_CMB039C"/>
<dbReference type="PANTHER" id="PTHR36367">
    <property type="entry name" value="TRANSMEMBRANE PROTEIN"/>
    <property type="match status" value="1"/>
</dbReference>